<evidence type="ECO:0000313" key="3">
    <source>
        <dbReference type="Proteomes" id="UP001220324"/>
    </source>
</evidence>
<dbReference type="AlphaFoldDB" id="A0AAD6CS13"/>
<dbReference type="EMBL" id="JAQIZZ010000007">
    <property type="protein sequence ID" value="KAJ5532651.1"/>
    <property type="molecule type" value="Genomic_DNA"/>
</dbReference>
<evidence type="ECO:0000256" key="1">
    <source>
        <dbReference type="SAM" id="MobiDB-lite"/>
    </source>
</evidence>
<feature type="region of interest" description="Disordered" evidence="1">
    <location>
        <begin position="1"/>
        <end position="23"/>
    </location>
</feature>
<accession>A0AAD6CS13</accession>
<proteinExistence type="predicted"/>
<protein>
    <submittedName>
        <fullName evidence="2">Uncharacterized protein</fullName>
    </submittedName>
</protein>
<name>A0AAD6CS13_9EURO</name>
<evidence type="ECO:0000313" key="2">
    <source>
        <dbReference type="EMBL" id="KAJ5532651.1"/>
    </source>
</evidence>
<reference evidence="2 3" key="1">
    <citation type="journal article" date="2023" name="IMA Fungus">
        <title>Comparative genomic study of the Penicillium genus elucidates a diverse pangenome and 15 lateral gene transfer events.</title>
        <authorList>
            <person name="Petersen C."/>
            <person name="Sorensen T."/>
            <person name="Nielsen M.R."/>
            <person name="Sondergaard T.E."/>
            <person name="Sorensen J.L."/>
            <person name="Fitzpatrick D.A."/>
            <person name="Frisvad J.C."/>
            <person name="Nielsen K.L."/>
        </authorList>
    </citation>
    <scope>NUCLEOTIDE SEQUENCE [LARGE SCALE GENOMIC DNA]</scope>
    <source>
        <strain evidence="2 3">IBT 35679</strain>
    </source>
</reference>
<comment type="caution">
    <text evidence="2">The sequence shown here is derived from an EMBL/GenBank/DDBJ whole genome shotgun (WGS) entry which is preliminary data.</text>
</comment>
<gene>
    <name evidence="2" type="ORF">N7494_009203</name>
</gene>
<organism evidence="2 3">
    <name type="scientific">Penicillium frequentans</name>
    <dbReference type="NCBI Taxonomy" id="3151616"/>
    <lineage>
        <taxon>Eukaryota</taxon>
        <taxon>Fungi</taxon>
        <taxon>Dikarya</taxon>
        <taxon>Ascomycota</taxon>
        <taxon>Pezizomycotina</taxon>
        <taxon>Eurotiomycetes</taxon>
        <taxon>Eurotiomycetidae</taxon>
        <taxon>Eurotiales</taxon>
        <taxon>Aspergillaceae</taxon>
        <taxon>Penicillium</taxon>
    </lineage>
</organism>
<sequence>MAANKMQAWQWGDERDEDHDREDPALETLALLGQSFGPLTHSKRRDRSEWSRVVVIKAPLSDTDTSLGRSSLPKGTRP</sequence>
<dbReference type="Proteomes" id="UP001220324">
    <property type="component" value="Unassembled WGS sequence"/>
</dbReference>
<keyword evidence="3" id="KW-1185">Reference proteome</keyword>